<protein>
    <submittedName>
        <fullName evidence="3">Linalool 8-monooxygenase</fullName>
    </submittedName>
</protein>
<dbReference type="PANTHER" id="PTHR46696">
    <property type="entry name" value="P450, PUTATIVE (EUROFUNG)-RELATED"/>
    <property type="match status" value="1"/>
</dbReference>
<keyword evidence="2" id="KW-0349">Heme</keyword>
<keyword evidence="2" id="KW-0560">Oxidoreductase</keyword>
<evidence type="ECO:0000313" key="3">
    <source>
        <dbReference type="EMBL" id="NRN64947.1"/>
    </source>
</evidence>
<keyword evidence="2" id="KW-0503">Monooxygenase</keyword>
<evidence type="ECO:0000313" key="4">
    <source>
        <dbReference type="Proteomes" id="UP000763557"/>
    </source>
</evidence>
<keyword evidence="4" id="KW-1185">Reference proteome</keyword>
<dbReference type="InterPro" id="IPR001128">
    <property type="entry name" value="Cyt_P450"/>
</dbReference>
<name>A0ABX2F0Y9_9PSEU</name>
<dbReference type="EMBL" id="JAAATY010000005">
    <property type="protein sequence ID" value="NRN64947.1"/>
    <property type="molecule type" value="Genomic_DNA"/>
</dbReference>
<dbReference type="PROSITE" id="PS00086">
    <property type="entry name" value="CYTOCHROME_P450"/>
    <property type="match status" value="1"/>
</dbReference>
<reference evidence="3 4" key="1">
    <citation type="submission" date="2020-01" db="EMBL/GenBank/DDBJ databases">
        <title>Kibdelosporangium persica a novel Actinomycetes from a hot desert in Iran.</title>
        <authorList>
            <person name="Safaei N."/>
            <person name="Zaburannyi N."/>
            <person name="Mueller R."/>
            <person name="Wink J."/>
        </authorList>
    </citation>
    <scope>NUCLEOTIDE SEQUENCE [LARGE SCALE GENOMIC DNA]</scope>
    <source>
        <strain evidence="3 4">4NS15</strain>
    </source>
</reference>
<organism evidence="3 4">
    <name type="scientific">Kibdelosporangium persicum</name>
    <dbReference type="NCBI Taxonomy" id="2698649"/>
    <lineage>
        <taxon>Bacteria</taxon>
        <taxon>Bacillati</taxon>
        <taxon>Actinomycetota</taxon>
        <taxon>Actinomycetes</taxon>
        <taxon>Pseudonocardiales</taxon>
        <taxon>Pseudonocardiaceae</taxon>
        <taxon>Kibdelosporangium</taxon>
    </lineage>
</organism>
<dbReference type="Proteomes" id="UP000763557">
    <property type="component" value="Unassembled WGS sequence"/>
</dbReference>
<comment type="similarity">
    <text evidence="1 2">Belongs to the cytochrome P450 family.</text>
</comment>
<dbReference type="PANTHER" id="PTHR46696:SF1">
    <property type="entry name" value="CYTOCHROME P450 YJIB-RELATED"/>
    <property type="match status" value="1"/>
</dbReference>
<dbReference type="Pfam" id="PF00067">
    <property type="entry name" value="p450"/>
    <property type="match status" value="1"/>
</dbReference>
<accession>A0ABX2F0Y9</accession>
<dbReference type="PRINTS" id="PR00359">
    <property type="entry name" value="BP450"/>
</dbReference>
<keyword evidence="2" id="KW-0408">Iron</keyword>
<evidence type="ECO:0000256" key="2">
    <source>
        <dbReference type="RuleBase" id="RU000461"/>
    </source>
</evidence>
<dbReference type="InterPro" id="IPR017972">
    <property type="entry name" value="Cyt_P450_CS"/>
</dbReference>
<dbReference type="CDD" id="cd20625">
    <property type="entry name" value="CYP164-like"/>
    <property type="match status" value="1"/>
</dbReference>
<dbReference type="InterPro" id="IPR002397">
    <property type="entry name" value="Cyt_P450_B"/>
</dbReference>
<dbReference type="InterPro" id="IPR036396">
    <property type="entry name" value="Cyt_P450_sf"/>
</dbReference>
<dbReference type="Gene3D" id="1.10.630.10">
    <property type="entry name" value="Cytochrome P450"/>
    <property type="match status" value="1"/>
</dbReference>
<keyword evidence="2" id="KW-0479">Metal-binding</keyword>
<proteinExistence type="inferred from homology"/>
<comment type="caution">
    <text evidence="3">The sequence shown here is derived from an EMBL/GenBank/DDBJ whole genome shotgun (WGS) entry which is preliminary data.</text>
</comment>
<evidence type="ECO:0000256" key="1">
    <source>
        <dbReference type="ARBA" id="ARBA00010617"/>
    </source>
</evidence>
<gene>
    <name evidence="3" type="ORF">GC106_21530</name>
</gene>
<sequence>MYVTDTAYVGGDVSEPERVWFNPFSPGFFDDPYPHYKQLAEEHPVQDHPLGFWFLSRYDDVLALLRAGQSVEIRNMADGPVRQQVDAVTAGDQVSVLTASMLDRDPPDHTRLRALVTKVFTRRAISALAPRITALVDAALDEMAEQGSTNLVEQLAFPLPFAVISEMLGLPTVDSTRIRDLSGTLVRSLEVVTDEETARAIADANAELTVLTKELVAWKRANPADDLLTALITAEHEGQVLNEDELVAQVILLYVAGHETTVNLIANGTLALLHNPDQLALLHEQPDLAANAVEEFLRYDSPVQQTRRITITPYTVGDAEIPVGSFVLACLASANRDERVFGPDAHKLRLDRKEARHHLSFGGGPHHCLGAALARLEGQIAIGRLVRRFPELTLDGDVRWNNRINLRGLTTLPVKVRAT</sequence>
<dbReference type="SUPFAM" id="SSF48264">
    <property type="entry name" value="Cytochrome P450"/>
    <property type="match status" value="1"/>
</dbReference>